<evidence type="ECO:0000313" key="3">
    <source>
        <dbReference type="Proteomes" id="UP000274822"/>
    </source>
</evidence>
<accession>A0A433QAS0</accession>
<sequence>MSSRVGEDVGGAGEGGEREGDVGGRESVTSWCGGDTFCLVRYVEDVYVRDRLGGAIGIRCASDLIDEIASWKETNIWLRFRVACAMYIMANKHVTISEEEWHLRTDGESCVTDGSDRQCRKGGAGDRL</sequence>
<name>A0A433QAS0_9FUNG</name>
<protein>
    <submittedName>
        <fullName evidence="2">Uncharacterized protein</fullName>
    </submittedName>
</protein>
<reference evidence="2 3" key="1">
    <citation type="journal article" date="2018" name="New Phytol.">
        <title>Phylogenomics of Endogonaceae and evolution of mycorrhizas within Mucoromycota.</title>
        <authorList>
            <person name="Chang Y."/>
            <person name="Desiro A."/>
            <person name="Na H."/>
            <person name="Sandor L."/>
            <person name="Lipzen A."/>
            <person name="Clum A."/>
            <person name="Barry K."/>
            <person name="Grigoriev I.V."/>
            <person name="Martin F.M."/>
            <person name="Stajich J.E."/>
            <person name="Smith M.E."/>
            <person name="Bonito G."/>
            <person name="Spatafora J.W."/>
        </authorList>
    </citation>
    <scope>NUCLEOTIDE SEQUENCE [LARGE SCALE GENOMIC DNA]</scope>
    <source>
        <strain evidence="2 3">AD002</strain>
    </source>
</reference>
<evidence type="ECO:0000313" key="2">
    <source>
        <dbReference type="EMBL" id="RUS26883.1"/>
    </source>
</evidence>
<feature type="compositionally biased region" description="Basic and acidic residues" evidence="1">
    <location>
        <begin position="15"/>
        <end position="24"/>
    </location>
</feature>
<dbReference type="Proteomes" id="UP000274822">
    <property type="component" value="Unassembled WGS sequence"/>
</dbReference>
<feature type="region of interest" description="Disordered" evidence="1">
    <location>
        <begin position="1"/>
        <end position="30"/>
    </location>
</feature>
<dbReference type="EMBL" id="RBNJ01009454">
    <property type="protein sequence ID" value="RUS26883.1"/>
    <property type="molecule type" value="Genomic_DNA"/>
</dbReference>
<proteinExistence type="predicted"/>
<evidence type="ECO:0000256" key="1">
    <source>
        <dbReference type="SAM" id="MobiDB-lite"/>
    </source>
</evidence>
<dbReference type="AlphaFoldDB" id="A0A433QAS0"/>
<gene>
    <name evidence="2" type="ORF">BC938DRAFT_483995</name>
</gene>
<organism evidence="2 3">
    <name type="scientific">Jimgerdemannia flammicorona</name>
    <dbReference type="NCBI Taxonomy" id="994334"/>
    <lineage>
        <taxon>Eukaryota</taxon>
        <taxon>Fungi</taxon>
        <taxon>Fungi incertae sedis</taxon>
        <taxon>Mucoromycota</taxon>
        <taxon>Mucoromycotina</taxon>
        <taxon>Endogonomycetes</taxon>
        <taxon>Endogonales</taxon>
        <taxon>Endogonaceae</taxon>
        <taxon>Jimgerdemannia</taxon>
    </lineage>
</organism>
<keyword evidence="3" id="KW-1185">Reference proteome</keyword>
<comment type="caution">
    <text evidence="2">The sequence shown here is derived from an EMBL/GenBank/DDBJ whole genome shotgun (WGS) entry which is preliminary data.</text>
</comment>